<reference evidence="3" key="1">
    <citation type="submission" date="2011-08" db="EMBL/GenBank/DDBJ databases">
        <authorList>
            <person name="Hoffman M."/>
            <person name="Strain E.A."/>
            <person name="Brown E."/>
            <person name="Allard M.W."/>
        </authorList>
    </citation>
    <scope>NUCLEOTIDE SEQUENCE</scope>
    <source>
        <strain evidence="3">ATCC 19109</strain>
    </source>
</reference>
<accession>F9TDR5</accession>
<dbReference type="EMBL" id="AFWI01000217">
    <property type="protein sequence ID" value="EGU46714.1"/>
    <property type="molecule type" value="Genomic_DNA"/>
</dbReference>
<dbReference type="PATRIC" id="fig|1051646.9.peg.2063"/>
<dbReference type="Proteomes" id="UP000003836">
    <property type="component" value="Unassembled WGS sequence"/>
</dbReference>
<dbReference type="SUPFAM" id="SSF54523">
    <property type="entry name" value="Pili subunits"/>
    <property type="match status" value="1"/>
</dbReference>
<dbReference type="eggNOG" id="COG4968">
    <property type="taxonomic scope" value="Bacteria"/>
</dbReference>
<dbReference type="EMBL" id="CP009354">
    <property type="protein sequence ID" value="AIW14605.1"/>
    <property type="molecule type" value="Genomic_DNA"/>
</dbReference>
<dbReference type="InterPro" id="IPR045584">
    <property type="entry name" value="Pilin-like"/>
</dbReference>
<dbReference type="GeneID" id="23445126"/>
<keyword evidence="1" id="KW-1133">Transmembrane helix</keyword>
<dbReference type="PANTHER" id="PTHR30093:SF7">
    <property type="entry name" value="MSHA MAJOR PILIN SUBUNIT MSHA"/>
    <property type="match status" value="1"/>
</dbReference>
<dbReference type="KEGG" id="vtu:IX91_10380"/>
<organism evidence="2 5">
    <name type="scientific">Vibrio tubiashii ATCC 19109</name>
    <dbReference type="NCBI Taxonomy" id="1051646"/>
    <lineage>
        <taxon>Bacteria</taxon>
        <taxon>Pseudomonadati</taxon>
        <taxon>Pseudomonadota</taxon>
        <taxon>Gammaproteobacteria</taxon>
        <taxon>Vibrionales</taxon>
        <taxon>Vibrionaceae</taxon>
        <taxon>Vibrio</taxon>
        <taxon>Vibrio oreintalis group</taxon>
    </lineage>
</organism>
<dbReference type="PANTHER" id="PTHR30093">
    <property type="entry name" value="GENERAL SECRETION PATHWAY PROTEIN G"/>
    <property type="match status" value="1"/>
</dbReference>
<dbReference type="RefSeq" id="WP_004748914.1">
    <property type="nucleotide sequence ID" value="NZ_AFWI01000217.1"/>
</dbReference>
<dbReference type="STRING" id="1051646.IX91_10380"/>
<dbReference type="InterPro" id="IPR012902">
    <property type="entry name" value="N_methyl_site"/>
</dbReference>
<protein>
    <submittedName>
        <fullName evidence="2">Methylation site containing protein</fullName>
    </submittedName>
</protein>
<dbReference type="Proteomes" id="UP000030071">
    <property type="component" value="Chromosome 1"/>
</dbReference>
<dbReference type="NCBIfam" id="TIGR02532">
    <property type="entry name" value="IV_pilin_GFxxxE"/>
    <property type="match status" value="1"/>
</dbReference>
<keyword evidence="4" id="KW-1185">Reference proteome</keyword>
<keyword evidence="1" id="KW-0812">Transmembrane</keyword>
<dbReference type="HOGENOM" id="CLU_098637_0_1_6"/>
<keyword evidence="1" id="KW-0472">Membrane</keyword>
<evidence type="ECO:0000313" key="3">
    <source>
        <dbReference type="EMBL" id="EGU46714.1"/>
    </source>
</evidence>
<sequence>MKRSRIRGFTLIELVVVIVILGVLAVTAAPRFLNYQRDAHVARADAAFGAFANSVQLYQAKWLTQGEPETPVSYGSGTIYPSTPGYPMSVGSAPIDPTVGPVRGSDCVAMWNALMQVDLTIRPLTGTILPSDTDIVSWYTTSNQCTYYYTTGYSNGEEMPLLLYSPLTGVIEKTTGRNNAPSN</sequence>
<dbReference type="PROSITE" id="PS00409">
    <property type="entry name" value="PROKAR_NTER_METHYL"/>
    <property type="match status" value="1"/>
</dbReference>
<dbReference type="AlphaFoldDB" id="F9TDR5"/>
<gene>
    <name evidence="2" type="ORF">IX91_10380</name>
    <name evidence="3" type="ORF">VITU9109_09827</name>
</gene>
<dbReference type="Gene3D" id="3.30.700.10">
    <property type="entry name" value="Glycoprotein, Type 4 Pilin"/>
    <property type="match status" value="1"/>
</dbReference>
<proteinExistence type="predicted"/>
<name>F9TDR5_9VIBR</name>
<reference evidence="2 5" key="3">
    <citation type="submission" date="2014-08" db="EMBL/GenBank/DDBJ databases">
        <title>First Complete Genome Sequence of the Shellfish Pathogen Vibrio tubiashii.</title>
        <authorList>
            <person name="Richards G.P."/>
            <person name="Needleman D.S."/>
            <person name="Watson M.A."/>
            <person name="Bono J.L."/>
        </authorList>
    </citation>
    <scope>NUCLEOTIDE SEQUENCE [LARGE SCALE GENOMIC DNA]</scope>
    <source>
        <strain evidence="2 5">ATCC 19109</strain>
    </source>
</reference>
<feature type="transmembrane region" description="Helical" evidence="1">
    <location>
        <begin position="12"/>
        <end position="33"/>
    </location>
</feature>
<evidence type="ECO:0000256" key="1">
    <source>
        <dbReference type="SAM" id="Phobius"/>
    </source>
</evidence>
<dbReference type="Pfam" id="PF07963">
    <property type="entry name" value="N_methyl"/>
    <property type="match status" value="1"/>
</dbReference>
<evidence type="ECO:0000313" key="2">
    <source>
        <dbReference type="EMBL" id="AIW14605.1"/>
    </source>
</evidence>
<reference evidence="3 4" key="2">
    <citation type="journal article" date="2012" name="Int. J. Syst. Evol. Microbiol.">
        <title>Vibrio caribbeanicus sp. nov., isolated from the marine sponge Scleritoderma cyanea.</title>
        <authorList>
            <person name="Hoffmann M."/>
            <person name="Monday S.R."/>
            <person name="Allard M.W."/>
            <person name="Strain E.A."/>
            <person name="Whittaker P."/>
            <person name="Naum M."/>
            <person name="McCarthy P.J."/>
            <person name="Lopez J.V."/>
            <person name="Fischer M."/>
            <person name="Brown E.W."/>
        </authorList>
    </citation>
    <scope>NUCLEOTIDE SEQUENCE [LARGE SCALE GENOMIC DNA]</scope>
    <source>
        <strain evidence="3 4">ATCC 19109</strain>
    </source>
</reference>
<evidence type="ECO:0000313" key="5">
    <source>
        <dbReference type="Proteomes" id="UP000030071"/>
    </source>
</evidence>
<evidence type="ECO:0000313" key="4">
    <source>
        <dbReference type="Proteomes" id="UP000003836"/>
    </source>
</evidence>